<dbReference type="AlphaFoldDB" id="A0A919JCL9"/>
<evidence type="ECO:0008006" key="4">
    <source>
        <dbReference type="Google" id="ProtNLM"/>
    </source>
</evidence>
<reference evidence="2" key="1">
    <citation type="submission" date="2021-01" db="EMBL/GenBank/DDBJ databases">
        <title>Whole genome shotgun sequence of Actinoplanes nipponensis NBRC 14063.</title>
        <authorList>
            <person name="Komaki H."/>
            <person name="Tamura T."/>
        </authorList>
    </citation>
    <scope>NUCLEOTIDE SEQUENCE</scope>
    <source>
        <strain evidence="2">NBRC 14063</strain>
    </source>
</reference>
<comment type="caution">
    <text evidence="2">The sequence shown here is derived from an EMBL/GenBank/DDBJ whole genome shotgun (WGS) entry which is preliminary data.</text>
</comment>
<feature type="chain" id="PRO_5036918465" description="Lipoprotein" evidence="1">
    <location>
        <begin position="28"/>
        <end position="322"/>
    </location>
</feature>
<dbReference type="EMBL" id="BOMQ01000018">
    <property type="protein sequence ID" value="GIE47936.1"/>
    <property type="molecule type" value="Genomic_DNA"/>
</dbReference>
<keyword evidence="3" id="KW-1185">Reference proteome</keyword>
<keyword evidence="1" id="KW-0732">Signal</keyword>
<evidence type="ECO:0000313" key="3">
    <source>
        <dbReference type="Proteomes" id="UP000647172"/>
    </source>
</evidence>
<dbReference type="PROSITE" id="PS51257">
    <property type="entry name" value="PROKAR_LIPOPROTEIN"/>
    <property type="match status" value="1"/>
</dbReference>
<gene>
    <name evidence="2" type="ORF">Ani05nite_14700</name>
</gene>
<organism evidence="2 3">
    <name type="scientific">Actinoplanes nipponensis</name>
    <dbReference type="NCBI Taxonomy" id="135950"/>
    <lineage>
        <taxon>Bacteria</taxon>
        <taxon>Bacillati</taxon>
        <taxon>Actinomycetota</taxon>
        <taxon>Actinomycetes</taxon>
        <taxon>Micromonosporales</taxon>
        <taxon>Micromonosporaceae</taxon>
        <taxon>Actinoplanes</taxon>
    </lineage>
</organism>
<protein>
    <recommendedName>
        <fullName evidence="4">Lipoprotein</fullName>
    </recommendedName>
</protein>
<dbReference type="RefSeq" id="WP_203766259.1">
    <property type="nucleotide sequence ID" value="NZ_BAAAYJ010000034.1"/>
</dbReference>
<evidence type="ECO:0000256" key="1">
    <source>
        <dbReference type="SAM" id="SignalP"/>
    </source>
</evidence>
<name>A0A919JCL9_9ACTN</name>
<feature type="signal peptide" evidence="1">
    <location>
        <begin position="1"/>
        <end position="27"/>
    </location>
</feature>
<sequence length="322" mass="32929">MGRIGTGIVVAAAALVTIAGCAGPAAAPDAPDGPLRIEPAWTSCRAAAPAPSGPALLGAGDSGTLPRLDDSFQPVAAVLCTVGPARRPDGGEDLAATERRADDVAALVAALRRPDEPLNGGICTTEAYLMPWIALLDAQGRWTRVRPPRDACGKVRVEVRDALQALRTTTVASRPVREIESSAAAAAGCRQQWADMVRVAGLGRTNGEPAVVPPGFDGPVPVRLCVYRVPADQQRTDKPAGEFVSGRVLGDGQWAGVRREIEAAGPAAPCAVPAAGFAVLHVGAGQIHVELDGCRRLLATAAGGGPTLRRASPALVKLLTAG</sequence>
<accession>A0A919JCL9</accession>
<proteinExistence type="predicted"/>
<evidence type="ECO:0000313" key="2">
    <source>
        <dbReference type="EMBL" id="GIE47936.1"/>
    </source>
</evidence>
<dbReference type="Proteomes" id="UP000647172">
    <property type="component" value="Unassembled WGS sequence"/>
</dbReference>